<dbReference type="PANTHER" id="PTHR11439:SF463">
    <property type="entry name" value="REVERSE TRANSCRIPTASE TY1_COPIA-TYPE DOMAIN-CONTAINING PROTEIN"/>
    <property type="match status" value="1"/>
</dbReference>
<dbReference type="InterPro" id="IPR043502">
    <property type="entry name" value="DNA/RNA_pol_sf"/>
</dbReference>
<dbReference type="InterPro" id="IPR013103">
    <property type="entry name" value="RVT_2"/>
</dbReference>
<dbReference type="AlphaFoldDB" id="A0A8R7TIC7"/>
<feature type="domain" description="Reverse transcriptase Ty1/copia-type" evidence="1">
    <location>
        <begin position="11"/>
        <end position="254"/>
    </location>
</feature>
<reference evidence="3" key="1">
    <citation type="journal article" date="2013" name="Nature">
        <title>Draft genome of the wheat A-genome progenitor Triticum urartu.</title>
        <authorList>
            <person name="Ling H.Q."/>
            <person name="Zhao S."/>
            <person name="Liu D."/>
            <person name="Wang J."/>
            <person name="Sun H."/>
            <person name="Zhang C."/>
            <person name="Fan H."/>
            <person name="Li D."/>
            <person name="Dong L."/>
            <person name="Tao Y."/>
            <person name="Gao C."/>
            <person name="Wu H."/>
            <person name="Li Y."/>
            <person name="Cui Y."/>
            <person name="Guo X."/>
            <person name="Zheng S."/>
            <person name="Wang B."/>
            <person name="Yu K."/>
            <person name="Liang Q."/>
            <person name="Yang W."/>
            <person name="Lou X."/>
            <person name="Chen J."/>
            <person name="Feng M."/>
            <person name="Jian J."/>
            <person name="Zhang X."/>
            <person name="Luo G."/>
            <person name="Jiang Y."/>
            <person name="Liu J."/>
            <person name="Wang Z."/>
            <person name="Sha Y."/>
            <person name="Zhang B."/>
            <person name="Wu H."/>
            <person name="Tang D."/>
            <person name="Shen Q."/>
            <person name="Xue P."/>
            <person name="Zou S."/>
            <person name="Wang X."/>
            <person name="Liu X."/>
            <person name="Wang F."/>
            <person name="Yang Y."/>
            <person name="An X."/>
            <person name="Dong Z."/>
            <person name="Zhang K."/>
            <person name="Zhang X."/>
            <person name="Luo M.C."/>
            <person name="Dvorak J."/>
            <person name="Tong Y."/>
            <person name="Wang J."/>
            <person name="Yang H."/>
            <person name="Li Z."/>
            <person name="Wang D."/>
            <person name="Zhang A."/>
            <person name="Wang J."/>
        </authorList>
    </citation>
    <scope>NUCLEOTIDE SEQUENCE</scope>
    <source>
        <strain evidence="3">cv. G1812</strain>
    </source>
</reference>
<reference evidence="2" key="2">
    <citation type="submission" date="2018-03" db="EMBL/GenBank/DDBJ databases">
        <title>The Triticum urartu genome reveals the dynamic nature of wheat genome evolution.</title>
        <authorList>
            <person name="Ling H."/>
            <person name="Ma B."/>
            <person name="Shi X."/>
            <person name="Liu H."/>
            <person name="Dong L."/>
            <person name="Sun H."/>
            <person name="Cao Y."/>
            <person name="Gao Q."/>
            <person name="Zheng S."/>
            <person name="Li Y."/>
            <person name="Yu Y."/>
            <person name="Du H."/>
            <person name="Qi M."/>
            <person name="Li Y."/>
            <person name="Yu H."/>
            <person name="Cui Y."/>
            <person name="Wang N."/>
            <person name="Chen C."/>
            <person name="Wu H."/>
            <person name="Zhao Y."/>
            <person name="Zhang J."/>
            <person name="Li Y."/>
            <person name="Zhou W."/>
            <person name="Zhang B."/>
            <person name="Hu W."/>
            <person name="Eijk M."/>
            <person name="Tang J."/>
            <person name="Witsenboer H."/>
            <person name="Zhao S."/>
            <person name="Li Z."/>
            <person name="Zhang A."/>
            <person name="Wang D."/>
            <person name="Liang C."/>
        </authorList>
    </citation>
    <scope>NUCLEOTIDE SEQUENCE [LARGE SCALE GENOMIC DNA]</scope>
    <source>
        <strain evidence="2">cv. G1812</strain>
    </source>
</reference>
<dbReference type="Gramene" id="TuG1812G0200003056.01.T01">
    <property type="protein sequence ID" value="TuG1812G0200003056.01.T01"/>
    <property type="gene ID" value="TuG1812G0200003056.01"/>
</dbReference>
<name>A0A8R7TIC7_TRIUA</name>
<dbReference type="Proteomes" id="UP000015106">
    <property type="component" value="Chromosome 2"/>
</dbReference>
<dbReference type="CDD" id="cd09272">
    <property type="entry name" value="RNase_HI_RT_Ty1"/>
    <property type="match status" value="1"/>
</dbReference>
<dbReference type="EnsemblPlants" id="TuG1812G0200003056.01.T01">
    <property type="protein sequence ID" value="TuG1812G0200003056.01.T01"/>
    <property type="gene ID" value="TuG1812G0200003056.01"/>
</dbReference>
<evidence type="ECO:0000313" key="2">
    <source>
        <dbReference type="EnsemblPlants" id="TuG1812G0200003056.01.T01"/>
    </source>
</evidence>
<protein>
    <recommendedName>
        <fullName evidence="1">Reverse transcriptase Ty1/copia-type domain-containing protein</fullName>
    </recommendedName>
</protein>
<proteinExistence type="predicted"/>
<dbReference type="PANTHER" id="PTHR11439">
    <property type="entry name" value="GAG-POL-RELATED RETROTRANSPOSON"/>
    <property type="match status" value="1"/>
</dbReference>
<reference evidence="2" key="3">
    <citation type="submission" date="2022-06" db="UniProtKB">
        <authorList>
            <consortium name="EnsemblPlants"/>
        </authorList>
    </citation>
    <scope>IDENTIFICATION</scope>
</reference>
<evidence type="ECO:0000259" key="1">
    <source>
        <dbReference type="Pfam" id="PF07727"/>
    </source>
</evidence>
<dbReference type="SUPFAM" id="SSF56672">
    <property type="entry name" value="DNA/RNA polymerases"/>
    <property type="match status" value="1"/>
</dbReference>
<accession>A0A8R7TIC7</accession>
<sequence>MLEEMYALEKNNTWQLVEWPKGKEPVGCKWVYSIKCNPEGKIERYKARLVAKGYTQTRGVDYEETFAPVAKMNTVRTLMSCAANLGWNLFQMDVKNAFLHGDLQEEIYMHIPPGFNTVQTEGKVLKLRRSLYGLKQSPRAWFGRFRKAMLKLGFSQSNADHTLFYKRCGGKLTILIVYVDDIVITGDDDQGIERVKQHLRNEFEVKDLGEMRYFLGIEVSRSSRGIYLSQRKYVLDLLSETGMSGCRPALTPIEQNHRLTSESGEPVDREQYQRLVGRLIYLSHTRPDIAFAVSVVSQFMHSPKTHHMDAVNRIIRYLKGCPGRGLLYKSSGNLQIECYTDADWAGSLDDRRSTSGYCTFVGGNIVTWRSKKQNVVARSTAEAEFRAMAHGVCEVLWLKIILMELGLFQARPLMMYCDNKAALDIAHNPVQHCRTKHIEIDQHFIKEKLDQGIICMHYVSSSNQLADILTKGLVEKVFSSLCSKMGLYDVFAHLEGEC</sequence>
<dbReference type="Pfam" id="PF07727">
    <property type="entry name" value="RVT_2"/>
    <property type="match status" value="1"/>
</dbReference>
<keyword evidence="3" id="KW-1185">Reference proteome</keyword>
<organism evidence="2 3">
    <name type="scientific">Triticum urartu</name>
    <name type="common">Red wild einkorn</name>
    <name type="synonym">Crithodium urartu</name>
    <dbReference type="NCBI Taxonomy" id="4572"/>
    <lineage>
        <taxon>Eukaryota</taxon>
        <taxon>Viridiplantae</taxon>
        <taxon>Streptophyta</taxon>
        <taxon>Embryophyta</taxon>
        <taxon>Tracheophyta</taxon>
        <taxon>Spermatophyta</taxon>
        <taxon>Magnoliopsida</taxon>
        <taxon>Liliopsida</taxon>
        <taxon>Poales</taxon>
        <taxon>Poaceae</taxon>
        <taxon>BOP clade</taxon>
        <taxon>Pooideae</taxon>
        <taxon>Triticodae</taxon>
        <taxon>Triticeae</taxon>
        <taxon>Triticinae</taxon>
        <taxon>Triticum</taxon>
    </lineage>
</organism>
<evidence type="ECO:0000313" key="3">
    <source>
        <dbReference type="Proteomes" id="UP000015106"/>
    </source>
</evidence>